<accession>A0ABY8Q548</accession>
<name>A0ABY8Q548_9RHOB</name>
<evidence type="ECO:0000256" key="4">
    <source>
        <dbReference type="ARBA" id="ARBA00019595"/>
    </source>
</evidence>
<dbReference type="EC" id="5.1.3.13" evidence="3"/>
<dbReference type="Proteomes" id="UP001230978">
    <property type="component" value="Chromosome"/>
</dbReference>
<organism evidence="8 9">
    <name type="scientific">Fuscovulum ytuae</name>
    <dbReference type="NCBI Taxonomy" id="3042299"/>
    <lineage>
        <taxon>Bacteria</taxon>
        <taxon>Pseudomonadati</taxon>
        <taxon>Pseudomonadota</taxon>
        <taxon>Alphaproteobacteria</taxon>
        <taxon>Rhodobacterales</taxon>
        <taxon>Paracoccaceae</taxon>
        <taxon>Fuscovulum</taxon>
    </lineage>
</organism>
<evidence type="ECO:0000313" key="9">
    <source>
        <dbReference type="Proteomes" id="UP001230978"/>
    </source>
</evidence>
<dbReference type="SUPFAM" id="SSF51182">
    <property type="entry name" value="RmlC-like cupins"/>
    <property type="match status" value="1"/>
</dbReference>
<evidence type="ECO:0000313" key="8">
    <source>
        <dbReference type="EMBL" id="WGV15995.1"/>
    </source>
</evidence>
<dbReference type="Pfam" id="PF00908">
    <property type="entry name" value="dTDP_sugar_isom"/>
    <property type="match status" value="1"/>
</dbReference>
<sequence>MAPMIEGVRIEPRRQIVDERGKIMHMLKSTDDVFQQFGEIYFSVVNPGVVKAWHIHKKMVLNYAVPFGAIKFVLYDDREGSPTRGVLQEVFLGPDSYSLVTVPPMVWNGFKGISTTPAIVANCASIPHDPDEIMRCDPFDNHIGYDWALKHQ</sequence>
<dbReference type="PANTHER" id="PTHR21047:SF2">
    <property type="entry name" value="THYMIDINE DIPHOSPHO-4-KETO-RHAMNOSE 3,5-EPIMERASE"/>
    <property type="match status" value="1"/>
</dbReference>
<protein>
    <recommendedName>
        <fullName evidence="4">dTDP-4-dehydrorhamnose 3,5-epimerase</fullName>
        <ecNumber evidence="3">5.1.3.13</ecNumber>
    </recommendedName>
    <alternativeName>
        <fullName evidence="6">Thymidine diphospho-4-keto-rhamnose 3,5-epimerase</fullName>
    </alternativeName>
    <alternativeName>
        <fullName evidence="5">dTDP-4-keto-6-deoxyglucose 3,5-epimerase</fullName>
    </alternativeName>
    <alternativeName>
        <fullName evidence="7">dTDP-6-deoxy-D-xylo-4-hexulose 3,5-epimerase</fullName>
    </alternativeName>
</protein>
<dbReference type="InterPro" id="IPR014710">
    <property type="entry name" value="RmlC-like_jellyroll"/>
</dbReference>
<dbReference type="Gene3D" id="2.60.120.10">
    <property type="entry name" value="Jelly Rolls"/>
    <property type="match status" value="1"/>
</dbReference>
<dbReference type="RefSeq" id="WP_281465903.1">
    <property type="nucleotide sequence ID" value="NZ_CP124535.1"/>
</dbReference>
<dbReference type="InterPro" id="IPR011051">
    <property type="entry name" value="RmlC_Cupin_sf"/>
</dbReference>
<comment type="catalytic activity">
    <reaction evidence="1">
        <text>dTDP-4-dehydro-6-deoxy-alpha-D-glucose = dTDP-4-dehydro-beta-L-rhamnose</text>
        <dbReference type="Rhea" id="RHEA:16969"/>
        <dbReference type="ChEBI" id="CHEBI:57649"/>
        <dbReference type="ChEBI" id="CHEBI:62830"/>
        <dbReference type="EC" id="5.1.3.13"/>
    </reaction>
</comment>
<evidence type="ECO:0000256" key="3">
    <source>
        <dbReference type="ARBA" id="ARBA00012098"/>
    </source>
</evidence>
<evidence type="ECO:0000256" key="5">
    <source>
        <dbReference type="ARBA" id="ARBA00029758"/>
    </source>
</evidence>
<proteinExistence type="predicted"/>
<gene>
    <name evidence="8" type="ORF">QF092_17350</name>
</gene>
<evidence type="ECO:0000256" key="2">
    <source>
        <dbReference type="ARBA" id="ARBA00001997"/>
    </source>
</evidence>
<dbReference type="PANTHER" id="PTHR21047">
    <property type="entry name" value="DTDP-6-DEOXY-D-GLUCOSE-3,5 EPIMERASE"/>
    <property type="match status" value="1"/>
</dbReference>
<dbReference type="InterPro" id="IPR000888">
    <property type="entry name" value="RmlC-like"/>
</dbReference>
<evidence type="ECO:0000256" key="1">
    <source>
        <dbReference type="ARBA" id="ARBA00001298"/>
    </source>
</evidence>
<evidence type="ECO:0000256" key="6">
    <source>
        <dbReference type="ARBA" id="ARBA00031424"/>
    </source>
</evidence>
<evidence type="ECO:0000256" key="7">
    <source>
        <dbReference type="ARBA" id="ARBA00033311"/>
    </source>
</evidence>
<reference evidence="8 9" key="1">
    <citation type="submission" date="2023-04" db="EMBL/GenBank/DDBJ databases">
        <title>YMD61, complete Genome.</title>
        <authorList>
            <person name="Zhang J."/>
        </authorList>
    </citation>
    <scope>NUCLEOTIDE SEQUENCE [LARGE SCALE GENOMIC DNA]</scope>
    <source>
        <strain evidence="8 9">YMD61</strain>
    </source>
</reference>
<keyword evidence="9" id="KW-1185">Reference proteome</keyword>
<comment type="function">
    <text evidence="2">Catalyzes the epimerization of the C3' and C5'positions of dTDP-6-deoxy-D-xylo-4-hexulose, forming dTDP-6-deoxy-L-lyxo-4-hexulose.</text>
</comment>
<dbReference type="EMBL" id="CP124535">
    <property type="protein sequence ID" value="WGV15995.1"/>
    <property type="molecule type" value="Genomic_DNA"/>
</dbReference>